<dbReference type="Proteomes" id="UP001205890">
    <property type="component" value="Unassembled WGS sequence"/>
</dbReference>
<evidence type="ECO:0000313" key="3">
    <source>
        <dbReference type="Proteomes" id="UP001205890"/>
    </source>
</evidence>
<reference evidence="2 3" key="1">
    <citation type="submission" date="2022-07" db="EMBL/GenBank/DDBJ databases">
        <authorList>
            <person name="Li W.-J."/>
            <person name="Deng Q.-Q."/>
        </authorList>
    </citation>
    <scope>NUCLEOTIDE SEQUENCE [LARGE SCALE GENOMIC DNA]</scope>
    <source>
        <strain evidence="2 3">SYSU M60028</strain>
    </source>
</reference>
<feature type="compositionally biased region" description="Basic and acidic residues" evidence="1">
    <location>
        <begin position="56"/>
        <end position="76"/>
    </location>
</feature>
<proteinExistence type="predicted"/>
<sequence length="76" mass="8464">MSPDEFQTARDMLELARRLASSETLSTRRAGERTTAILADLLYEHDPWSGLPDVEPDVRSTGPREGHPIKDGDLSE</sequence>
<name>A0ABT1L8G9_9HYPH</name>
<protein>
    <submittedName>
        <fullName evidence="2">Uncharacterized protein</fullName>
    </submittedName>
</protein>
<accession>A0ABT1L8G9</accession>
<dbReference type="EMBL" id="JANCLU010000003">
    <property type="protein sequence ID" value="MCP8937762.1"/>
    <property type="molecule type" value="Genomic_DNA"/>
</dbReference>
<feature type="region of interest" description="Disordered" evidence="1">
    <location>
        <begin position="48"/>
        <end position="76"/>
    </location>
</feature>
<dbReference type="RefSeq" id="WP_254739057.1">
    <property type="nucleotide sequence ID" value="NZ_JANCLU010000003.1"/>
</dbReference>
<comment type="caution">
    <text evidence="2">The sequence shown here is derived from an EMBL/GenBank/DDBJ whole genome shotgun (WGS) entry which is preliminary data.</text>
</comment>
<gene>
    <name evidence="2" type="ORF">NK718_04485</name>
</gene>
<keyword evidence="3" id="KW-1185">Reference proteome</keyword>
<organism evidence="2 3">
    <name type="scientific">Alsobacter ponti</name>
    <dbReference type="NCBI Taxonomy" id="2962936"/>
    <lineage>
        <taxon>Bacteria</taxon>
        <taxon>Pseudomonadati</taxon>
        <taxon>Pseudomonadota</taxon>
        <taxon>Alphaproteobacteria</taxon>
        <taxon>Hyphomicrobiales</taxon>
        <taxon>Alsobacteraceae</taxon>
        <taxon>Alsobacter</taxon>
    </lineage>
</organism>
<evidence type="ECO:0000256" key="1">
    <source>
        <dbReference type="SAM" id="MobiDB-lite"/>
    </source>
</evidence>
<evidence type="ECO:0000313" key="2">
    <source>
        <dbReference type="EMBL" id="MCP8937762.1"/>
    </source>
</evidence>